<dbReference type="Gene3D" id="3.30.70.100">
    <property type="match status" value="1"/>
</dbReference>
<dbReference type="InterPro" id="IPR040503">
    <property type="entry name" value="TRHO_N"/>
</dbReference>
<keyword evidence="1" id="KW-0819">tRNA processing</keyword>
<dbReference type="Proteomes" id="UP000588068">
    <property type="component" value="Unassembled WGS sequence"/>
</dbReference>
<dbReference type="CDD" id="cd01518">
    <property type="entry name" value="RHOD_YceA"/>
    <property type="match status" value="1"/>
</dbReference>
<dbReference type="PROSITE" id="PS50206">
    <property type="entry name" value="RHODANESE_3"/>
    <property type="match status" value="1"/>
</dbReference>
<dbReference type="HAMAP" id="MF_00469">
    <property type="entry name" value="TrhO"/>
    <property type="match status" value="1"/>
</dbReference>
<accession>A0A841HNF1</accession>
<dbReference type="Gene3D" id="3.40.250.10">
    <property type="entry name" value="Rhodanese-like domain"/>
    <property type="match status" value="1"/>
</dbReference>
<evidence type="ECO:0000259" key="2">
    <source>
        <dbReference type="PROSITE" id="PS50206"/>
    </source>
</evidence>
<dbReference type="GO" id="GO:0016705">
    <property type="term" value="F:oxidoreductase activity, acting on paired donors, with incorporation or reduction of molecular oxygen"/>
    <property type="evidence" value="ECO:0007669"/>
    <property type="project" value="UniProtKB-UniRule"/>
</dbReference>
<dbReference type="EMBL" id="JACHHZ010000003">
    <property type="protein sequence ID" value="MBB6094283.1"/>
    <property type="molecule type" value="Genomic_DNA"/>
</dbReference>
<protein>
    <recommendedName>
        <fullName evidence="1">tRNA uridine(34) hydroxylase</fullName>
        <ecNumber evidence="1">1.14.-.-</ecNumber>
    </recommendedName>
    <alternativeName>
        <fullName evidence="1">tRNA hydroxylation protein O</fullName>
    </alternativeName>
</protein>
<dbReference type="InterPro" id="IPR001763">
    <property type="entry name" value="Rhodanese-like_dom"/>
</dbReference>
<evidence type="ECO:0000256" key="1">
    <source>
        <dbReference type="HAMAP-Rule" id="MF_00469"/>
    </source>
</evidence>
<dbReference type="InterPro" id="IPR020936">
    <property type="entry name" value="TrhO"/>
</dbReference>
<dbReference type="RefSeq" id="WP_184333413.1">
    <property type="nucleotide sequence ID" value="NZ_JACHHZ010000003.1"/>
</dbReference>
<dbReference type="Pfam" id="PF17773">
    <property type="entry name" value="UPF0176_N"/>
    <property type="match status" value="1"/>
</dbReference>
<feature type="domain" description="Rhodanese" evidence="2">
    <location>
        <begin position="120"/>
        <end position="214"/>
    </location>
</feature>
<organism evidence="3 4">
    <name type="scientific">Povalibacter uvarum</name>
    <dbReference type="NCBI Taxonomy" id="732238"/>
    <lineage>
        <taxon>Bacteria</taxon>
        <taxon>Pseudomonadati</taxon>
        <taxon>Pseudomonadota</taxon>
        <taxon>Gammaproteobacteria</taxon>
        <taxon>Steroidobacterales</taxon>
        <taxon>Steroidobacteraceae</taxon>
        <taxon>Povalibacter</taxon>
    </lineage>
</organism>
<name>A0A841HNF1_9GAMM</name>
<dbReference type="PANTHER" id="PTHR43268:SF3">
    <property type="entry name" value="RHODANESE-LIKE DOMAIN-CONTAINING PROTEIN 7-RELATED"/>
    <property type="match status" value="1"/>
</dbReference>
<dbReference type="EC" id="1.14.-.-" evidence="1"/>
<dbReference type="NCBIfam" id="NF001136">
    <property type="entry name" value="PRK00142.1-4"/>
    <property type="match status" value="1"/>
</dbReference>
<evidence type="ECO:0000313" key="4">
    <source>
        <dbReference type="Proteomes" id="UP000588068"/>
    </source>
</evidence>
<comment type="similarity">
    <text evidence="1">Belongs to the TrhO family.</text>
</comment>
<comment type="caution">
    <text evidence="3">The sequence shown here is derived from an EMBL/GenBank/DDBJ whole genome shotgun (WGS) entry which is preliminary data.</text>
</comment>
<proteinExistence type="inferred from homology"/>
<dbReference type="SUPFAM" id="SSF52821">
    <property type="entry name" value="Rhodanese/Cell cycle control phosphatase"/>
    <property type="match status" value="1"/>
</dbReference>
<dbReference type="AlphaFoldDB" id="A0A841HNF1"/>
<dbReference type="SMART" id="SM00450">
    <property type="entry name" value="RHOD"/>
    <property type="match status" value="1"/>
</dbReference>
<dbReference type="PANTHER" id="PTHR43268">
    <property type="entry name" value="THIOSULFATE SULFURTRANSFERASE/RHODANESE-LIKE DOMAIN-CONTAINING PROTEIN 2"/>
    <property type="match status" value="1"/>
</dbReference>
<gene>
    <name evidence="1" type="primary">trhO</name>
    <name evidence="3" type="ORF">HNQ60_003164</name>
</gene>
<dbReference type="InterPro" id="IPR036873">
    <property type="entry name" value="Rhodanese-like_dom_sf"/>
</dbReference>
<evidence type="ECO:0000313" key="3">
    <source>
        <dbReference type="EMBL" id="MBB6094283.1"/>
    </source>
</evidence>
<reference evidence="3 4" key="1">
    <citation type="submission" date="2020-08" db="EMBL/GenBank/DDBJ databases">
        <title>Genomic Encyclopedia of Type Strains, Phase IV (KMG-IV): sequencing the most valuable type-strain genomes for metagenomic binning, comparative biology and taxonomic classification.</title>
        <authorList>
            <person name="Goeker M."/>
        </authorList>
    </citation>
    <scope>NUCLEOTIDE SEQUENCE [LARGE SCALE GENOMIC DNA]</scope>
    <source>
        <strain evidence="3 4">DSM 26723</strain>
    </source>
</reference>
<comment type="function">
    <text evidence="1">Catalyzes oxygen-dependent 5-hydroxyuridine (ho5U) modification at position 34 in tRNAs.</text>
</comment>
<sequence>MIAAAFYKFVSLPDYTALKPSLLAFCEQRGVKGTILLAAEGINGTIAGEAASVREVLAYLRSDPRLADLEHKESGATRKPFYRMKVRLKREIVTMGVPTVDPTKLVGTYVKPEDWNTLITDPDVLVVDVRNDYEVALGTFEGAINPKTRSFSEFPAWIREQAALRDKPRVAMFCTGGIRCEKSTAFLRAEGFDQVFHLQGGILKYLEVVPERDSRWQGECFVFDERVAIGHGLKAGEHELCRSCRQPISAADKLSERFEEGVSCPGCYDSITPTKRAGLRERQRQVELAKRRGAEHIGAKLVVESGEESE</sequence>
<keyword evidence="1" id="KW-0560">Oxidoreductase</keyword>
<comment type="catalytic activity">
    <reaction evidence="1">
        <text>uridine(34) in tRNA + AH2 + O2 = 5-hydroxyuridine(34) in tRNA + A + H2O</text>
        <dbReference type="Rhea" id="RHEA:64224"/>
        <dbReference type="Rhea" id="RHEA-COMP:11727"/>
        <dbReference type="Rhea" id="RHEA-COMP:13381"/>
        <dbReference type="ChEBI" id="CHEBI:13193"/>
        <dbReference type="ChEBI" id="CHEBI:15377"/>
        <dbReference type="ChEBI" id="CHEBI:15379"/>
        <dbReference type="ChEBI" id="CHEBI:17499"/>
        <dbReference type="ChEBI" id="CHEBI:65315"/>
        <dbReference type="ChEBI" id="CHEBI:136877"/>
    </reaction>
</comment>
<dbReference type="GO" id="GO:0006400">
    <property type="term" value="P:tRNA modification"/>
    <property type="evidence" value="ECO:0007669"/>
    <property type="project" value="UniProtKB-UniRule"/>
</dbReference>
<dbReference type="Pfam" id="PF00581">
    <property type="entry name" value="Rhodanese"/>
    <property type="match status" value="1"/>
</dbReference>
<keyword evidence="4" id="KW-1185">Reference proteome</keyword>